<organism evidence="2 3">
    <name type="scientific">Corynebacterium heidelbergense</name>
    <dbReference type="NCBI Taxonomy" id="2055947"/>
    <lineage>
        <taxon>Bacteria</taxon>
        <taxon>Bacillati</taxon>
        <taxon>Actinomycetota</taxon>
        <taxon>Actinomycetes</taxon>
        <taxon>Mycobacteriales</taxon>
        <taxon>Corynebacteriaceae</taxon>
        <taxon>Corynebacterium</taxon>
    </lineage>
</organism>
<name>A0A364V8T6_9CORY</name>
<evidence type="ECO:0000313" key="3">
    <source>
        <dbReference type="Proteomes" id="UP000251577"/>
    </source>
</evidence>
<accession>A0A364V8T6</accession>
<feature type="transmembrane region" description="Helical" evidence="1">
    <location>
        <begin position="42"/>
        <end position="65"/>
    </location>
</feature>
<gene>
    <name evidence="2" type="ORF">DLJ54_00545</name>
</gene>
<dbReference type="RefSeq" id="WP_113629941.1">
    <property type="nucleotide sequence ID" value="NZ_QHCV01000003.1"/>
</dbReference>
<comment type="caution">
    <text evidence="2">The sequence shown here is derived from an EMBL/GenBank/DDBJ whole genome shotgun (WGS) entry which is preliminary data.</text>
</comment>
<keyword evidence="1" id="KW-1133">Transmembrane helix</keyword>
<dbReference type="AlphaFoldDB" id="A0A364V8T6"/>
<evidence type="ECO:0000256" key="1">
    <source>
        <dbReference type="SAM" id="Phobius"/>
    </source>
</evidence>
<reference evidence="2 3" key="1">
    <citation type="journal article" date="2018" name="Syst. Appl. Microbiol.">
        <title>Corynebacterium heidelbergense sp. nov., isolated from the preen glands of Egyptian geese (Alopochen aegyptiacus).</title>
        <authorList>
            <person name="Braun M.S."/>
            <person name="Wang E."/>
            <person name="Zimmermann S."/>
            <person name="Wink M."/>
        </authorList>
    </citation>
    <scope>NUCLEOTIDE SEQUENCE [LARGE SCALE GENOMIC DNA]</scope>
    <source>
        <strain evidence="2 3">647</strain>
    </source>
</reference>
<proteinExistence type="predicted"/>
<feature type="transmembrane region" description="Helical" evidence="1">
    <location>
        <begin position="85"/>
        <end position="107"/>
    </location>
</feature>
<dbReference type="Proteomes" id="UP000251577">
    <property type="component" value="Unassembled WGS sequence"/>
</dbReference>
<dbReference type="EMBL" id="QHCV01000003">
    <property type="protein sequence ID" value="RAV33070.1"/>
    <property type="molecule type" value="Genomic_DNA"/>
</dbReference>
<evidence type="ECO:0000313" key="2">
    <source>
        <dbReference type="EMBL" id="RAV33070.1"/>
    </source>
</evidence>
<keyword evidence="1" id="KW-0472">Membrane</keyword>
<sequence>MTAQQGPWGWLIAAAAACGLGLLLAVAAPVAADSATSSTFLVLAVLAWLAAGIVTFVLLGVYTLADTKRQAHGLYISNDSQVATYRIVVGVALLATIAAAVEIALYFSKTIGVG</sequence>
<keyword evidence="3" id="KW-1185">Reference proteome</keyword>
<keyword evidence="1" id="KW-0812">Transmembrane</keyword>
<protein>
    <submittedName>
        <fullName evidence="2">Uncharacterized protein</fullName>
    </submittedName>
</protein>